<dbReference type="Pfam" id="PF01569">
    <property type="entry name" value="PAP2"/>
    <property type="match status" value="1"/>
</dbReference>
<dbReference type="Proteomes" id="UP000199700">
    <property type="component" value="Chromosome"/>
</dbReference>
<feature type="transmembrane region" description="Helical" evidence="1">
    <location>
        <begin position="89"/>
        <end position="111"/>
    </location>
</feature>
<keyword evidence="1" id="KW-0472">Membrane</keyword>
<evidence type="ECO:0000313" key="4">
    <source>
        <dbReference type="Proteomes" id="UP000199700"/>
    </source>
</evidence>
<evidence type="ECO:0000256" key="1">
    <source>
        <dbReference type="SAM" id="Phobius"/>
    </source>
</evidence>
<dbReference type="Gene3D" id="1.20.144.10">
    <property type="entry name" value="Phosphatidic acid phosphatase type 2/haloperoxidase"/>
    <property type="match status" value="1"/>
</dbReference>
<dbReference type="InterPro" id="IPR036938">
    <property type="entry name" value="PAP2/HPO_sf"/>
</dbReference>
<dbReference type="STRING" id="629680.SAMN04489751_0410"/>
<feature type="transmembrane region" description="Helical" evidence="1">
    <location>
        <begin position="217"/>
        <end position="239"/>
    </location>
</feature>
<feature type="transmembrane region" description="Helical" evidence="1">
    <location>
        <begin position="251"/>
        <end position="272"/>
    </location>
</feature>
<reference evidence="3" key="1">
    <citation type="submission" date="2016-10" db="EMBL/GenBank/DDBJ databases">
        <authorList>
            <person name="Varghese N."/>
            <person name="Submissions S."/>
        </authorList>
    </citation>
    <scope>NUCLEOTIDE SEQUENCE [LARGE SCALE GENOMIC DNA]</scope>
    <source>
        <strain evidence="3">DSM 22082</strain>
    </source>
</reference>
<feature type="domain" description="Phosphatidic acid phosphatase type 2/haloperoxidase" evidence="2">
    <location>
        <begin position="171"/>
        <end position="293"/>
    </location>
</feature>
<keyword evidence="1" id="KW-0812">Transmembrane</keyword>
<protein>
    <submittedName>
        <fullName evidence="3">PAP2 superfamily protein</fullName>
    </submittedName>
</protein>
<dbReference type="SMART" id="SM00014">
    <property type="entry name" value="acidPPc"/>
    <property type="match status" value="1"/>
</dbReference>
<dbReference type="CDD" id="cd03392">
    <property type="entry name" value="PAP2_like_2"/>
    <property type="match status" value="1"/>
</dbReference>
<evidence type="ECO:0000313" key="3">
    <source>
        <dbReference type="EMBL" id="SDR77549.1"/>
    </source>
</evidence>
<organism evidence="3 4">
    <name type="scientific">Brevibacterium sandarakinum</name>
    <dbReference type="NCBI Taxonomy" id="629680"/>
    <lineage>
        <taxon>Bacteria</taxon>
        <taxon>Bacillati</taxon>
        <taxon>Actinomycetota</taxon>
        <taxon>Actinomycetes</taxon>
        <taxon>Micrococcales</taxon>
        <taxon>Brevibacteriaceae</taxon>
        <taxon>Brevibacterium</taxon>
    </lineage>
</organism>
<keyword evidence="4" id="KW-1185">Reference proteome</keyword>
<dbReference type="SUPFAM" id="SSF48317">
    <property type="entry name" value="Acid phosphatase/Vanadium-dependent haloperoxidase"/>
    <property type="match status" value="1"/>
</dbReference>
<proteinExistence type="predicted"/>
<dbReference type="EMBL" id="LT629739">
    <property type="protein sequence ID" value="SDR77549.1"/>
    <property type="molecule type" value="Genomic_DNA"/>
</dbReference>
<dbReference type="InterPro" id="IPR000326">
    <property type="entry name" value="PAP2/HPO"/>
</dbReference>
<feature type="transmembrane region" description="Helical" evidence="1">
    <location>
        <begin position="144"/>
        <end position="163"/>
    </location>
</feature>
<keyword evidence="1" id="KW-1133">Transmembrane helix</keyword>
<feature type="transmembrane region" description="Helical" evidence="1">
    <location>
        <begin position="175"/>
        <end position="197"/>
    </location>
</feature>
<dbReference type="AlphaFoldDB" id="A0A1H1LUV4"/>
<evidence type="ECO:0000259" key="2">
    <source>
        <dbReference type="SMART" id="SM00014"/>
    </source>
</evidence>
<gene>
    <name evidence="3" type="ORF">SAMN04489751_0410</name>
</gene>
<sequence>MVLMVAPGPRFGTVRGVCPERLMNILGTLAASIRDMTGRRQFPDYSSVNSSTSDGLDFPLMVVDSHTASDDPIGIPSDRDRPRAQSKGWLNQATSIWVLTLGFIVLTVLAAGPVRVLDYQLNRRWLYLFNPDLVWFAQNILDSIAGQAVCLPVLAAVAITLAYRRQSWRPIGFALAAEAAFYIGVGGLKVLLARPATTLHDPRFFQGGLLDFGDRGISYPSGHSAEAVLIYGAAVYLIAHYSGASQRVVHGLSWVVAAIAMNSVVVSFLLGWHWITDLLGGLIAGGLFLRILTTLDKRLLDRERKKLLAATL</sequence>
<accession>A0A1H1LUV4</accession>
<name>A0A1H1LUV4_BRESA</name>
<feature type="transmembrane region" description="Helical" evidence="1">
    <location>
        <begin position="278"/>
        <end position="295"/>
    </location>
</feature>